<evidence type="ECO:0000256" key="1">
    <source>
        <dbReference type="SAM" id="MobiDB-lite"/>
    </source>
</evidence>
<dbReference type="AlphaFoldDB" id="A0A9D3YG43"/>
<keyword evidence="3" id="KW-1185">Reference proteome</keyword>
<proteinExistence type="predicted"/>
<feature type="region of interest" description="Disordered" evidence="1">
    <location>
        <begin position="1"/>
        <end position="32"/>
    </location>
</feature>
<name>A0A9D3YG43_DREPO</name>
<accession>A0A9D3YG43</accession>
<dbReference type="Proteomes" id="UP000828390">
    <property type="component" value="Unassembled WGS sequence"/>
</dbReference>
<gene>
    <name evidence="2" type="ORF">DPMN_074905</name>
</gene>
<feature type="compositionally biased region" description="Basic and acidic residues" evidence="1">
    <location>
        <begin position="8"/>
        <end position="28"/>
    </location>
</feature>
<dbReference type="EMBL" id="JAIWYP010000015">
    <property type="protein sequence ID" value="KAH3699944.1"/>
    <property type="molecule type" value="Genomic_DNA"/>
</dbReference>
<protein>
    <submittedName>
        <fullName evidence="2">Uncharacterized protein</fullName>
    </submittedName>
</protein>
<organism evidence="2 3">
    <name type="scientific">Dreissena polymorpha</name>
    <name type="common">Zebra mussel</name>
    <name type="synonym">Mytilus polymorpha</name>
    <dbReference type="NCBI Taxonomy" id="45954"/>
    <lineage>
        <taxon>Eukaryota</taxon>
        <taxon>Metazoa</taxon>
        <taxon>Spiralia</taxon>
        <taxon>Lophotrochozoa</taxon>
        <taxon>Mollusca</taxon>
        <taxon>Bivalvia</taxon>
        <taxon>Autobranchia</taxon>
        <taxon>Heteroconchia</taxon>
        <taxon>Euheterodonta</taxon>
        <taxon>Imparidentia</taxon>
        <taxon>Neoheterodontei</taxon>
        <taxon>Myida</taxon>
        <taxon>Dreissenoidea</taxon>
        <taxon>Dreissenidae</taxon>
        <taxon>Dreissena</taxon>
    </lineage>
</organism>
<reference evidence="2" key="2">
    <citation type="submission" date="2020-11" db="EMBL/GenBank/DDBJ databases">
        <authorList>
            <person name="McCartney M.A."/>
            <person name="Auch B."/>
            <person name="Kono T."/>
            <person name="Mallez S."/>
            <person name="Becker A."/>
            <person name="Gohl D.M."/>
            <person name="Silverstein K.A.T."/>
            <person name="Koren S."/>
            <person name="Bechman K.B."/>
            <person name="Herman A."/>
            <person name="Abrahante J.E."/>
            <person name="Garbe J."/>
        </authorList>
    </citation>
    <scope>NUCLEOTIDE SEQUENCE</scope>
    <source>
        <strain evidence="2">Duluth1</strain>
        <tissue evidence="2">Whole animal</tissue>
    </source>
</reference>
<comment type="caution">
    <text evidence="2">The sequence shown here is derived from an EMBL/GenBank/DDBJ whole genome shotgun (WGS) entry which is preliminary data.</text>
</comment>
<sequence>MVTDDSLADSKEETDSKESKESQEKDVKEEADDYMAYLHGDDLTKYDNEHEKFKAAQKVMQQHQHEKVTKMLLSHCIRLIQHDNHDNHDNPIHVPSINRSIRSFLSRECQNGRNHGIKDPYQEKLNSYI</sequence>
<evidence type="ECO:0000313" key="3">
    <source>
        <dbReference type="Proteomes" id="UP000828390"/>
    </source>
</evidence>
<evidence type="ECO:0000313" key="2">
    <source>
        <dbReference type="EMBL" id="KAH3699944.1"/>
    </source>
</evidence>
<reference evidence="2" key="1">
    <citation type="journal article" date="2019" name="bioRxiv">
        <title>The Genome of the Zebra Mussel, Dreissena polymorpha: A Resource for Invasive Species Research.</title>
        <authorList>
            <person name="McCartney M.A."/>
            <person name="Auch B."/>
            <person name="Kono T."/>
            <person name="Mallez S."/>
            <person name="Zhang Y."/>
            <person name="Obille A."/>
            <person name="Becker A."/>
            <person name="Abrahante J.E."/>
            <person name="Garbe J."/>
            <person name="Badalamenti J.P."/>
            <person name="Herman A."/>
            <person name="Mangelson H."/>
            <person name="Liachko I."/>
            <person name="Sullivan S."/>
            <person name="Sone E.D."/>
            <person name="Koren S."/>
            <person name="Silverstein K.A.T."/>
            <person name="Beckman K.B."/>
            <person name="Gohl D.M."/>
        </authorList>
    </citation>
    <scope>NUCLEOTIDE SEQUENCE</scope>
    <source>
        <strain evidence="2">Duluth1</strain>
        <tissue evidence="2">Whole animal</tissue>
    </source>
</reference>